<feature type="disulfide bond" description="Redox-active" evidence="4">
    <location>
        <begin position="72"/>
        <end position="76"/>
    </location>
</feature>
<gene>
    <name evidence="6" type="ORF">DB32_007832</name>
</gene>
<feature type="domain" description="Thioredoxin" evidence="5">
    <location>
        <begin position="34"/>
        <end position="199"/>
    </location>
</feature>
<evidence type="ECO:0000256" key="4">
    <source>
        <dbReference type="PIRSR" id="PIRSR603782-2"/>
    </source>
</evidence>
<evidence type="ECO:0000313" key="7">
    <source>
        <dbReference type="Proteomes" id="UP000034883"/>
    </source>
</evidence>
<feature type="binding site" evidence="3">
    <location>
        <position position="72"/>
    </location>
    <ligand>
        <name>Cu cation</name>
        <dbReference type="ChEBI" id="CHEBI:23378"/>
    </ligand>
</feature>
<keyword evidence="2 3" id="KW-0186">Copper</keyword>
<comment type="similarity">
    <text evidence="1">Belongs to the SCO1/2 family.</text>
</comment>
<dbReference type="OrthoDB" id="9790194at2"/>
<keyword evidence="3" id="KW-0479">Metal-binding</keyword>
<evidence type="ECO:0000256" key="1">
    <source>
        <dbReference type="ARBA" id="ARBA00010996"/>
    </source>
</evidence>
<sequence>MTRRTRLIAGGVGWALVAAMALALWARSERASEPEVLMPIAPFELVDQDGRAFGSAQLRGQVWIAGFAFTSCTSICPMLTSQMANLQRRLAERGDDVQLVTITVDPETDTPARMRAYAEQYRADLRSWSFLTGEPQRVRETIEQGFRRPIGARRDVEGGYDILHSGDLMLVDRDGMLRGIYPTDQDGLDALMRDVGALR</sequence>
<dbReference type="EMBL" id="CP011125">
    <property type="protein sequence ID" value="AKF10683.1"/>
    <property type="molecule type" value="Genomic_DNA"/>
</dbReference>
<evidence type="ECO:0000256" key="2">
    <source>
        <dbReference type="ARBA" id="ARBA00023008"/>
    </source>
</evidence>
<evidence type="ECO:0000259" key="5">
    <source>
        <dbReference type="PROSITE" id="PS51352"/>
    </source>
</evidence>
<evidence type="ECO:0000313" key="6">
    <source>
        <dbReference type="EMBL" id="AKF10683.1"/>
    </source>
</evidence>
<dbReference type="PROSITE" id="PS51352">
    <property type="entry name" value="THIOREDOXIN_2"/>
    <property type="match status" value="1"/>
</dbReference>
<accession>A0A0F6W9D3</accession>
<organism evidence="6 7">
    <name type="scientific">Sandaracinus amylolyticus</name>
    <dbReference type="NCBI Taxonomy" id="927083"/>
    <lineage>
        <taxon>Bacteria</taxon>
        <taxon>Pseudomonadati</taxon>
        <taxon>Myxococcota</taxon>
        <taxon>Polyangia</taxon>
        <taxon>Polyangiales</taxon>
        <taxon>Sandaracinaceae</taxon>
        <taxon>Sandaracinus</taxon>
    </lineage>
</organism>
<protein>
    <submittedName>
        <fullName evidence="6">Cytochrome oxidase biogenesis protein Sco1/SenC/PrrC</fullName>
    </submittedName>
</protein>
<dbReference type="PANTHER" id="PTHR12151:SF25">
    <property type="entry name" value="LINALOOL DEHYDRATASE_ISOMERASE DOMAIN-CONTAINING PROTEIN"/>
    <property type="match status" value="1"/>
</dbReference>
<dbReference type="AlphaFoldDB" id="A0A0F6W9D3"/>
<proteinExistence type="inferred from homology"/>
<feature type="binding site" evidence="3">
    <location>
        <position position="76"/>
    </location>
    <ligand>
        <name>Cu cation</name>
        <dbReference type="ChEBI" id="CHEBI:23378"/>
    </ligand>
</feature>
<dbReference type="Proteomes" id="UP000034883">
    <property type="component" value="Chromosome"/>
</dbReference>
<dbReference type="SUPFAM" id="SSF52833">
    <property type="entry name" value="Thioredoxin-like"/>
    <property type="match status" value="1"/>
</dbReference>
<keyword evidence="4" id="KW-1015">Disulfide bond</keyword>
<reference evidence="6 7" key="1">
    <citation type="submission" date="2015-03" db="EMBL/GenBank/DDBJ databases">
        <title>Genome assembly of Sandaracinus amylolyticus DSM 53668.</title>
        <authorList>
            <person name="Sharma G."/>
            <person name="Subramanian S."/>
        </authorList>
    </citation>
    <scope>NUCLEOTIDE SEQUENCE [LARGE SCALE GENOMIC DNA]</scope>
    <source>
        <strain evidence="6 7">DSM 53668</strain>
    </source>
</reference>
<dbReference type="RefSeq" id="WP_053237630.1">
    <property type="nucleotide sequence ID" value="NZ_CP011125.1"/>
</dbReference>
<dbReference type="InterPro" id="IPR003782">
    <property type="entry name" value="SCO1/SenC"/>
</dbReference>
<dbReference type="KEGG" id="samy:DB32_007832"/>
<evidence type="ECO:0000256" key="3">
    <source>
        <dbReference type="PIRSR" id="PIRSR603782-1"/>
    </source>
</evidence>
<name>A0A0F6W9D3_9BACT</name>
<dbReference type="InterPro" id="IPR036249">
    <property type="entry name" value="Thioredoxin-like_sf"/>
</dbReference>
<dbReference type="Gene3D" id="3.40.30.10">
    <property type="entry name" value="Glutaredoxin"/>
    <property type="match status" value="1"/>
</dbReference>
<keyword evidence="7" id="KW-1185">Reference proteome</keyword>
<dbReference type="PANTHER" id="PTHR12151">
    <property type="entry name" value="ELECTRON TRANSPORT PROTIN SCO1/SENC FAMILY MEMBER"/>
    <property type="match status" value="1"/>
</dbReference>
<dbReference type="GO" id="GO:0046872">
    <property type="term" value="F:metal ion binding"/>
    <property type="evidence" value="ECO:0007669"/>
    <property type="project" value="UniProtKB-KW"/>
</dbReference>
<dbReference type="Pfam" id="PF02630">
    <property type="entry name" value="SCO1-SenC"/>
    <property type="match status" value="1"/>
</dbReference>
<feature type="binding site" evidence="3">
    <location>
        <position position="164"/>
    </location>
    <ligand>
        <name>Cu cation</name>
        <dbReference type="ChEBI" id="CHEBI:23378"/>
    </ligand>
</feature>
<dbReference type="CDD" id="cd02968">
    <property type="entry name" value="SCO"/>
    <property type="match status" value="1"/>
</dbReference>
<dbReference type="STRING" id="927083.DB32_007832"/>
<dbReference type="InterPro" id="IPR013766">
    <property type="entry name" value="Thioredoxin_domain"/>
</dbReference>